<dbReference type="SUPFAM" id="SSF53041">
    <property type="entry name" value="Resolvase-like"/>
    <property type="match status" value="1"/>
</dbReference>
<accession>A0A1G9Y3Z2</accession>
<dbReference type="RefSeq" id="WP_092639042.1">
    <property type="nucleotide sequence ID" value="NZ_FNID01000010.1"/>
</dbReference>
<dbReference type="OrthoDB" id="9769353at2"/>
<dbReference type="EMBL" id="FNID01000010">
    <property type="protein sequence ID" value="SDN03768.1"/>
    <property type="molecule type" value="Genomic_DNA"/>
</dbReference>
<dbReference type="STRING" id="258515.SAMN05192585_1109"/>
<protein>
    <submittedName>
        <fullName evidence="4">Site-specific DNA recombinase</fullName>
    </submittedName>
</protein>
<dbReference type="InterPro" id="IPR036162">
    <property type="entry name" value="Resolvase-like_N_sf"/>
</dbReference>
<dbReference type="InterPro" id="IPR050639">
    <property type="entry name" value="SSR_resolvase"/>
</dbReference>
<evidence type="ECO:0000313" key="4">
    <source>
        <dbReference type="EMBL" id="SDN03768.1"/>
    </source>
</evidence>
<proteinExistence type="predicted"/>
<feature type="region of interest" description="Disordered" evidence="1">
    <location>
        <begin position="284"/>
        <end position="322"/>
    </location>
</feature>
<dbReference type="PANTHER" id="PTHR30461:SF23">
    <property type="entry name" value="DNA RECOMBINASE-RELATED"/>
    <property type="match status" value="1"/>
</dbReference>
<dbReference type="GO" id="GO:0000150">
    <property type="term" value="F:DNA strand exchange activity"/>
    <property type="evidence" value="ECO:0007669"/>
    <property type="project" value="InterPro"/>
</dbReference>
<dbReference type="Pfam" id="PF07508">
    <property type="entry name" value="Recombinase"/>
    <property type="match status" value="1"/>
</dbReference>
<feature type="domain" description="Recombinase" evidence="3">
    <location>
        <begin position="176"/>
        <end position="301"/>
    </location>
</feature>
<keyword evidence="5" id="KW-1185">Reference proteome</keyword>
<dbReference type="PROSITE" id="PS51736">
    <property type="entry name" value="RECOMBINASES_3"/>
    <property type="match status" value="1"/>
</dbReference>
<name>A0A1G9Y3Z2_9FIRM</name>
<evidence type="ECO:0000259" key="3">
    <source>
        <dbReference type="PROSITE" id="PS51737"/>
    </source>
</evidence>
<dbReference type="GO" id="GO:0003677">
    <property type="term" value="F:DNA binding"/>
    <property type="evidence" value="ECO:0007669"/>
    <property type="project" value="InterPro"/>
</dbReference>
<reference evidence="4 5" key="1">
    <citation type="submission" date="2016-10" db="EMBL/GenBank/DDBJ databases">
        <authorList>
            <person name="de Groot N.N."/>
        </authorList>
    </citation>
    <scope>NUCLEOTIDE SEQUENCE [LARGE SCALE GENOMIC DNA]</scope>
    <source>
        <strain evidence="4 5">CGMCC 1.5012</strain>
    </source>
</reference>
<evidence type="ECO:0000256" key="1">
    <source>
        <dbReference type="SAM" id="MobiDB-lite"/>
    </source>
</evidence>
<feature type="compositionally biased region" description="Basic residues" evidence="1">
    <location>
        <begin position="309"/>
        <end position="322"/>
    </location>
</feature>
<organism evidence="4 5">
    <name type="scientific">Acetanaerobacterium elongatum</name>
    <dbReference type="NCBI Taxonomy" id="258515"/>
    <lineage>
        <taxon>Bacteria</taxon>
        <taxon>Bacillati</taxon>
        <taxon>Bacillota</taxon>
        <taxon>Clostridia</taxon>
        <taxon>Eubacteriales</taxon>
        <taxon>Oscillospiraceae</taxon>
        <taxon>Acetanaerobacterium</taxon>
    </lineage>
</organism>
<dbReference type="PROSITE" id="PS51737">
    <property type="entry name" value="RECOMBINASE_DNA_BIND"/>
    <property type="match status" value="1"/>
</dbReference>
<evidence type="ECO:0000313" key="5">
    <source>
        <dbReference type="Proteomes" id="UP000199182"/>
    </source>
</evidence>
<dbReference type="CDD" id="cd00338">
    <property type="entry name" value="Ser_Recombinase"/>
    <property type="match status" value="1"/>
</dbReference>
<evidence type="ECO:0000259" key="2">
    <source>
        <dbReference type="PROSITE" id="PS51736"/>
    </source>
</evidence>
<gene>
    <name evidence="4" type="ORF">SAMN05192585_1109</name>
</gene>
<dbReference type="SMART" id="SM00857">
    <property type="entry name" value="Resolvase"/>
    <property type="match status" value="1"/>
</dbReference>
<dbReference type="Proteomes" id="UP000199182">
    <property type="component" value="Unassembled WGS sequence"/>
</dbReference>
<dbReference type="AlphaFoldDB" id="A0A1G9Y3Z2"/>
<dbReference type="InterPro" id="IPR038109">
    <property type="entry name" value="DNA_bind_recomb_sf"/>
</dbReference>
<feature type="domain" description="Resolvase/invertase-type recombinase catalytic" evidence="2">
    <location>
        <begin position="20"/>
        <end position="167"/>
    </location>
</feature>
<sequence>MPKDVQVINRPPQWNYHMKKVGVYCRVSSNSHAQLHSLADQASGLSRFVHKQPFMEVADIFIDVARGSNAVDRQEFQRMIKSAHDGKIEYVVTKAVSRLGRSTEDVLIAIRALQEYGVEVYFEDQKFGSLNPEAELMISLYCGVAEGENKSHSDNVRWGLKRHAENGTSKLYNKPCYGYRQNDDGDLEIVENEAAVVRRVYAMYLSGMSIVKIKAALEEDGIPSPTGKDRWSKHTLEFMLTNTKYYGTAVIFKTHTPEYKAKRKVNDGEVSSYAAEGNNEPIIPEEMFNRVQEERTRRSNIEVGEDGVKRRRSTKYSAKKPE</sequence>
<dbReference type="Pfam" id="PF00239">
    <property type="entry name" value="Resolvase"/>
    <property type="match status" value="1"/>
</dbReference>
<dbReference type="Gene3D" id="3.90.1750.20">
    <property type="entry name" value="Putative Large Serine Recombinase, Chain B, Domain 2"/>
    <property type="match status" value="1"/>
</dbReference>
<feature type="compositionally biased region" description="Basic and acidic residues" evidence="1">
    <location>
        <begin position="287"/>
        <end position="300"/>
    </location>
</feature>
<dbReference type="InterPro" id="IPR011109">
    <property type="entry name" value="DNA_bind_recombinase_dom"/>
</dbReference>
<dbReference type="Gene3D" id="3.40.50.1390">
    <property type="entry name" value="Resolvase, N-terminal catalytic domain"/>
    <property type="match status" value="1"/>
</dbReference>
<dbReference type="InterPro" id="IPR006119">
    <property type="entry name" value="Resolv_N"/>
</dbReference>
<dbReference type="PANTHER" id="PTHR30461">
    <property type="entry name" value="DNA-INVERTASE FROM LAMBDOID PROPHAGE"/>
    <property type="match status" value="1"/>
</dbReference>